<proteinExistence type="predicted"/>
<sequence length="48" mass="5447">MLPLLISVMEIYRSSTRSGRCRSSWLLIRGPCCATSEGISFHVIDRTF</sequence>
<evidence type="ECO:0000313" key="1">
    <source>
        <dbReference type="EMBL" id="JAD98337.1"/>
    </source>
</evidence>
<dbReference type="EMBL" id="GBRH01199558">
    <property type="protein sequence ID" value="JAD98337.1"/>
    <property type="molecule type" value="Transcribed_RNA"/>
</dbReference>
<protein>
    <submittedName>
        <fullName evidence="1">Uncharacterized protein</fullName>
    </submittedName>
</protein>
<organism evidence="1">
    <name type="scientific">Arundo donax</name>
    <name type="common">Giant reed</name>
    <name type="synonym">Donax arundinaceus</name>
    <dbReference type="NCBI Taxonomy" id="35708"/>
    <lineage>
        <taxon>Eukaryota</taxon>
        <taxon>Viridiplantae</taxon>
        <taxon>Streptophyta</taxon>
        <taxon>Embryophyta</taxon>
        <taxon>Tracheophyta</taxon>
        <taxon>Spermatophyta</taxon>
        <taxon>Magnoliopsida</taxon>
        <taxon>Liliopsida</taxon>
        <taxon>Poales</taxon>
        <taxon>Poaceae</taxon>
        <taxon>PACMAD clade</taxon>
        <taxon>Arundinoideae</taxon>
        <taxon>Arundineae</taxon>
        <taxon>Arundo</taxon>
    </lineage>
</organism>
<reference evidence="1" key="2">
    <citation type="journal article" date="2015" name="Data Brief">
        <title>Shoot transcriptome of the giant reed, Arundo donax.</title>
        <authorList>
            <person name="Barrero R.A."/>
            <person name="Guerrero F.D."/>
            <person name="Moolhuijzen P."/>
            <person name="Goolsby J.A."/>
            <person name="Tidwell J."/>
            <person name="Bellgard S.E."/>
            <person name="Bellgard M.I."/>
        </authorList>
    </citation>
    <scope>NUCLEOTIDE SEQUENCE</scope>
    <source>
        <tissue evidence="1">Shoot tissue taken approximately 20 cm above the soil surface</tissue>
    </source>
</reference>
<name>A0A0A9EQM4_ARUDO</name>
<accession>A0A0A9EQM4</accession>
<reference evidence="1" key="1">
    <citation type="submission" date="2014-09" db="EMBL/GenBank/DDBJ databases">
        <authorList>
            <person name="Magalhaes I.L.F."/>
            <person name="Oliveira U."/>
            <person name="Santos F.R."/>
            <person name="Vidigal T.H.D.A."/>
            <person name="Brescovit A.D."/>
            <person name="Santos A.J."/>
        </authorList>
    </citation>
    <scope>NUCLEOTIDE SEQUENCE</scope>
    <source>
        <tissue evidence="1">Shoot tissue taken approximately 20 cm above the soil surface</tissue>
    </source>
</reference>
<dbReference type="AlphaFoldDB" id="A0A0A9EQM4"/>